<dbReference type="Pfam" id="PF13855">
    <property type="entry name" value="LRR_8"/>
    <property type="match status" value="1"/>
</dbReference>
<proteinExistence type="inferred from homology"/>
<keyword evidence="8" id="KW-1185">Reference proteome</keyword>
<dbReference type="PROSITE" id="PS51450">
    <property type="entry name" value="LRR"/>
    <property type="match status" value="3"/>
</dbReference>
<dbReference type="Pfam" id="PF00560">
    <property type="entry name" value="LRR_1"/>
    <property type="match status" value="2"/>
</dbReference>
<evidence type="ECO:0000259" key="6">
    <source>
        <dbReference type="PROSITE" id="PS01031"/>
    </source>
</evidence>
<dbReference type="SUPFAM" id="SSF49764">
    <property type="entry name" value="HSP20-like chaperones"/>
    <property type="match status" value="2"/>
</dbReference>
<dbReference type="SMART" id="SM00369">
    <property type="entry name" value="LRR_TYP"/>
    <property type="match status" value="3"/>
</dbReference>
<feature type="domain" description="SHSP" evidence="6">
    <location>
        <begin position="430"/>
        <end position="544"/>
    </location>
</feature>
<dbReference type="Gene3D" id="2.60.40.790">
    <property type="match status" value="3"/>
</dbReference>
<dbReference type="Pfam" id="PF00011">
    <property type="entry name" value="HSP20"/>
    <property type="match status" value="3"/>
</dbReference>
<dbReference type="InterPro" id="IPR032675">
    <property type="entry name" value="LRR_dom_sf"/>
</dbReference>
<accession>A0A087G172</accession>
<evidence type="ECO:0000256" key="2">
    <source>
        <dbReference type="ARBA" id="ARBA00022737"/>
    </source>
</evidence>
<dbReference type="PANTHER" id="PTHR11527">
    <property type="entry name" value="HEAT-SHOCK PROTEIN 20 FAMILY MEMBER"/>
    <property type="match status" value="1"/>
</dbReference>
<dbReference type="SUPFAM" id="SSF52058">
    <property type="entry name" value="L domain-like"/>
    <property type="match status" value="1"/>
</dbReference>
<dbReference type="Gene3D" id="3.80.10.10">
    <property type="entry name" value="Ribonuclease Inhibitor"/>
    <property type="match status" value="1"/>
</dbReference>
<dbReference type="Proteomes" id="UP000029120">
    <property type="component" value="Unassembled WGS sequence"/>
</dbReference>
<dbReference type="eggNOG" id="KOG0619">
    <property type="taxonomic scope" value="Eukaryota"/>
</dbReference>
<keyword evidence="3" id="KW-0346">Stress response</keyword>
<dbReference type="Gramene" id="KFK23624">
    <property type="protein sequence ID" value="KFK23624"/>
    <property type="gene ID" value="AALP_AAs63430U000100"/>
</dbReference>
<keyword evidence="1" id="KW-0433">Leucine-rich repeat</keyword>
<feature type="domain" description="SHSP" evidence="6">
    <location>
        <begin position="1"/>
        <end position="92"/>
    </location>
</feature>
<gene>
    <name evidence="7" type="ORF">AALP_AAs63430U000100</name>
</gene>
<keyword evidence="2" id="KW-0677">Repeat</keyword>
<evidence type="ECO:0000256" key="3">
    <source>
        <dbReference type="ARBA" id="ARBA00023016"/>
    </source>
</evidence>
<name>A0A087G172_ARAAL</name>
<dbReference type="AlphaFoldDB" id="A0A087G172"/>
<reference evidence="8" key="1">
    <citation type="journal article" date="2015" name="Nat. Plants">
        <title>Genome expansion of Arabis alpina linked with retrotransposition and reduced symmetric DNA methylation.</title>
        <authorList>
            <person name="Willing E.M."/>
            <person name="Rawat V."/>
            <person name="Mandakova T."/>
            <person name="Maumus F."/>
            <person name="James G.V."/>
            <person name="Nordstroem K.J."/>
            <person name="Becker C."/>
            <person name="Warthmann N."/>
            <person name="Chica C."/>
            <person name="Szarzynska B."/>
            <person name="Zytnicki M."/>
            <person name="Albani M.C."/>
            <person name="Kiefer C."/>
            <person name="Bergonzi S."/>
            <person name="Castaings L."/>
            <person name="Mateos J.L."/>
            <person name="Berns M.C."/>
            <person name="Bujdoso N."/>
            <person name="Piofczyk T."/>
            <person name="de Lorenzo L."/>
            <person name="Barrero-Sicilia C."/>
            <person name="Mateos I."/>
            <person name="Piednoel M."/>
            <person name="Hagmann J."/>
            <person name="Chen-Min-Tao R."/>
            <person name="Iglesias-Fernandez R."/>
            <person name="Schuster S.C."/>
            <person name="Alonso-Blanco C."/>
            <person name="Roudier F."/>
            <person name="Carbonero P."/>
            <person name="Paz-Ares J."/>
            <person name="Davis S.J."/>
            <person name="Pecinka A."/>
            <person name="Quesneville H."/>
            <person name="Colot V."/>
            <person name="Lysak M.A."/>
            <person name="Weigel D."/>
            <person name="Coupland G."/>
            <person name="Schneeberger K."/>
        </authorList>
    </citation>
    <scope>NUCLEOTIDE SEQUENCE [LARGE SCALE GENOMIC DNA]</scope>
    <source>
        <strain evidence="8">cv. Pajares</strain>
    </source>
</reference>
<comment type="similarity">
    <text evidence="4 5">Belongs to the small heat shock protein (HSP20) family.</text>
</comment>
<sequence>MKKEEVKVEIEDDTVLKISGERHVEKEDKKDDTWHRVERSSGKFSRKFRLPENNVKMDQVKASMENGVLTVTVPKVETKKKTQVNFFGFGMAELANMTELKVLKLDRNKFSSFSVQGLINLRELEVLDLSSNLITDVEACDGFCEILVANMTELKLLNLMANRFNSSFSVQGLINLKKLEVLDLGYNLITDIEAGAGDGLKMTKLKTLDLSGNNFSNTAQLKELKVYKITSMLSKTFWSSCYSLRFLKLSNNQLQGSLGKGSIPDSISKLKDLETVAKPSYAIGGHMTYGKIFFWIRHCLESLDLSSNKLDGKIPTQLAGLDSLGYFNVSFNNLSGEILLNGHLLTFGEMSYIGNARLCGSPTKKSCNLVLETSASKHAKEEEEEGDDVIDMVCASKVALPATDFVGQPKEIFSIARNNNMFGIFHHSGETLAMANARVDWKEMAEAHVFKADLPGMKKEEVKLEIEDDTVLKISGERLENNVKASMENGVLTVTVPKAETTTKKKTQVNVSFIFTSVGSPVESIVFNPQWLLKDLLLQNNFNA</sequence>
<dbReference type="SMART" id="SM00365">
    <property type="entry name" value="LRR_SD22"/>
    <property type="match status" value="4"/>
</dbReference>
<dbReference type="InterPro" id="IPR008978">
    <property type="entry name" value="HSP20-like_chaperone"/>
</dbReference>
<dbReference type="InterPro" id="IPR002068">
    <property type="entry name" value="A-crystallin/Hsp20_dom"/>
</dbReference>
<dbReference type="PROSITE" id="PS01031">
    <property type="entry name" value="SHSP"/>
    <property type="match status" value="2"/>
</dbReference>
<protein>
    <recommendedName>
        <fullName evidence="6">SHSP domain-containing protein</fullName>
    </recommendedName>
</protein>
<evidence type="ECO:0000256" key="5">
    <source>
        <dbReference type="RuleBase" id="RU003616"/>
    </source>
</evidence>
<evidence type="ECO:0000313" key="8">
    <source>
        <dbReference type="Proteomes" id="UP000029120"/>
    </source>
</evidence>
<dbReference type="eggNOG" id="KOG0710">
    <property type="taxonomic scope" value="Eukaryota"/>
</dbReference>
<evidence type="ECO:0000256" key="1">
    <source>
        <dbReference type="ARBA" id="ARBA00022614"/>
    </source>
</evidence>
<evidence type="ECO:0000313" key="7">
    <source>
        <dbReference type="EMBL" id="KFK23624.1"/>
    </source>
</evidence>
<dbReference type="EMBL" id="KL977147">
    <property type="protein sequence ID" value="KFK23624.1"/>
    <property type="molecule type" value="Genomic_DNA"/>
</dbReference>
<dbReference type="InterPro" id="IPR001611">
    <property type="entry name" value="Leu-rich_rpt"/>
</dbReference>
<dbReference type="OrthoDB" id="544346at2759"/>
<organism evidence="7 8">
    <name type="scientific">Arabis alpina</name>
    <name type="common">Alpine rock-cress</name>
    <dbReference type="NCBI Taxonomy" id="50452"/>
    <lineage>
        <taxon>Eukaryota</taxon>
        <taxon>Viridiplantae</taxon>
        <taxon>Streptophyta</taxon>
        <taxon>Embryophyta</taxon>
        <taxon>Tracheophyta</taxon>
        <taxon>Spermatophyta</taxon>
        <taxon>Magnoliopsida</taxon>
        <taxon>eudicotyledons</taxon>
        <taxon>Gunneridae</taxon>
        <taxon>Pentapetalae</taxon>
        <taxon>rosids</taxon>
        <taxon>malvids</taxon>
        <taxon>Brassicales</taxon>
        <taxon>Brassicaceae</taxon>
        <taxon>Arabideae</taxon>
        <taxon>Arabis</taxon>
    </lineage>
</organism>
<dbReference type="InterPro" id="IPR003591">
    <property type="entry name" value="Leu-rich_rpt_typical-subtyp"/>
</dbReference>
<dbReference type="InterPro" id="IPR031107">
    <property type="entry name" value="Small_HSP"/>
</dbReference>
<evidence type="ECO:0000256" key="4">
    <source>
        <dbReference type="PROSITE-ProRule" id="PRU00285"/>
    </source>
</evidence>
<dbReference type="CDD" id="cd06472">
    <property type="entry name" value="ACD_ScHsp26_like"/>
    <property type="match status" value="1"/>
</dbReference>